<feature type="coiled-coil region" evidence="6">
    <location>
        <begin position="53"/>
        <end position="107"/>
    </location>
</feature>
<keyword evidence="5" id="KW-0408">Iron</keyword>
<dbReference type="SUPFAM" id="SSF48695">
    <property type="entry name" value="Multiheme cytochromes"/>
    <property type="match status" value="1"/>
</dbReference>
<evidence type="ECO:0000256" key="5">
    <source>
        <dbReference type="ARBA" id="ARBA00023004"/>
    </source>
</evidence>
<evidence type="ECO:0000256" key="3">
    <source>
        <dbReference type="ARBA" id="ARBA00022723"/>
    </source>
</evidence>
<feature type="domain" description="Cytochrome c" evidence="8">
    <location>
        <begin position="369"/>
        <end position="463"/>
    </location>
</feature>
<dbReference type="InterPro" id="IPR009056">
    <property type="entry name" value="Cyt_c-like_dom"/>
</dbReference>
<sequence length="617" mass="71758">MINQQERYYNILKLNKWFAISSILFTLIWLLTFANDFNRPWKKYQIGFREIEIDKTRADIQSAQQALDENEEYASLKLDFEKAQEEIKIHQKEIEQHESDIAVLDAELYEKNQVYQFAKADYDVAKYDYEQALHGHGDLKSSKKLYEKLFALTEASKIEAEEVNTKLNSINEKLKLIRKSLKTSNDAMVMIARSKNLLERKLVKIDPEEMSFSNRVANIVRDVPVLDFIDPYYEVKQVVVNDLEEDLVYMGMPKVDRCMTCHMGIDKKGFEEQPQPYTTHPRLDEFVGESSKHPMSLYGCTSCHGGRGRGTDFISSVHMPQNDEQAHEWEEKYGWEALHHWENKMLPLQYTEAGCYKCHSDNMPIKGAETLSLGMATFEKSGCYSCHEMNRWEKAPKPGPSLYQMASKTTREWSYRWILEPRNFRQSTWMPHFFKKANNSSPDDLLRSEQEVLAITEYLFENSNKYKQKDAPFKGDPENGRLLVSSYGCMGCHQIQPIEDPNYNSTIQQLRTEQGPNLVGLGSKTTKKWLFNWLKDPYSYHPDTKMPNLRLSDREAADIAAYLIQDKNTTFDDIPVPNPDSSILDQITSDFLSQIYTFNQVQNELIGMNTKEKLVYS</sequence>
<gene>
    <name evidence="9" type="ORF">METZ01_LOCUS86182</name>
</gene>
<feature type="non-terminal residue" evidence="9">
    <location>
        <position position="617"/>
    </location>
</feature>
<evidence type="ECO:0000256" key="6">
    <source>
        <dbReference type="SAM" id="Coils"/>
    </source>
</evidence>
<feature type="transmembrane region" description="Helical" evidence="7">
    <location>
        <begin position="17"/>
        <end position="34"/>
    </location>
</feature>
<keyword evidence="6" id="KW-0175">Coiled coil</keyword>
<keyword evidence="7" id="KW-0472">Membrane</keyword>
<dbReference type="AlphaFoldDB" id="A0A381V0G6"/>
<dbReference type="InterPro" id="IPR036280">
    <property type="entry name" value="Multihaem_cyt_sf"/>
</dbReference>
<dbReference type="PANTHER" id="PTHR37823:SF1">
    <property type="entry name" value="CYTOCHROME C-553-LIKE"/>
    <property type="match status" value="1"/>
</dbReference>
<evidence type="ECO:0000256" key="7">
    <source>
        <dbReference type="SAM" id="Phobius"/>
    </source>
</evidence>
<keyword evidence="2" id="KW-0349">Heme</keyword>
<organism evidence="9">
    <name type="scientific">marine metagenome</name>
    <dbReference type="NCBI Taxonomy" id="408172"/>
    <lineage>
        <taxon>unclassified sequences</taxon>
        <taxon>metagenomes</taxon>
        <taxon>ecological metagenomes</taxon>
    </lineage>
</organism>
<keyword evidence="7" id="KW-1133">Transmembrane helix</keyword>
<evidence type="ECO:0000256" key="4">
    <source>
        <dbReference type="ARBA" id="ARBA00022982"/>
    </source>
</evidence>
<dbReference type="GO" id="GO:0046872">
    <property type="term" value="F:metal ion binding"/>
    <property type="evidence" value="ECO:0007669"/>
    <property type="project" value="UniProtKB-KW"/>
</dbReference>
<dbReference type="Gene3D" id="1.10.760.10">
    <property type="entry name" value="Cytochrome c-like domain"/>
    <property type="match status" value="2"/>
</dbReference>
<dbReference type="InterPro" id="IPR036909">
    <property type="entry name" value="Cyt_c-like_dom_sf"/>
</dbReference>
<keyword evidence="7" id="KW-0812">Transmembrane</keyword>
<name>A0A381V0G6_9ZZZZ</name>
<protein>
    <recommendedName>
        <fullName evidence="8">Cytochrome c domain-containing protein</fullName>
    </recommendedName>
</protein>
<keyword evidence="3" id="KW-0479">Metal-binding</keyword>
<evidence type="ECO:0000259" key="8">
    <source>
        <dbReference type="PROSITE" id="PS51007"/>
    </source>
</evidence>
<dbReference type="Pfam" id="PF00034">
    <property type="entry name" value="Cytochrom_C"/>
    <property type="match status" value="2"/>
</dbReference>
<keyword evidence="1" id="KW-0813">Transport</keyword>
<dbReference type="GO" id="GO:0009055">
    <property type="term" value="F:electron transfer activity"/>
    <property type="evidence" value="ECO:0007669"/>
    <property type="project" value="InterPro"/>
</dbReference>
<dbReference type="PANTHER" id="PTHR37823">
    <property type="entry name" value="CYTOCHROME C-553-LIKE"/>
    <property type="match status" value="1"/>
</dbReference>
<dbReference type="PROSITE" id="PS51007">
    <property type="entry name" value="CYTC"/>
    <property type="match status" value="2"/>
</dbReference>
<feature type="domain" description="Cytochrome c" evidence="8">
    <location>
        <begin position="475"/>
        <end position="567"/>
    </location>
</feature>
<reference evidence="9" key="1">
    <citation type="submission" date="2018-05" db="EMBL/GenBank/DDBJ databases">
        <authorList>
            <person name="Lanie J.A."/>
            <person name="Ng W.-L."/>
            <person name="Kazmierczak K.M."/>
            <person name="Andrzejewski T.M."/>
            <person name="Davidsen T.M."/>
            <person name="Wayne K.J."/>
            <person name="Tettelin H."/>
            <person name="Glass J.I."/>
            <person name="Rusch D."/>
            <person name="Podicherti R."/>
            <person name="Tsui H.-C.T."/>
            <person name="Winkler M.E."/>
        </authorList>
    </citation>
    <scope>NUCLEOTIDE SEQUENCE</scope>
</reference>
<proteinExistence type="predicted"/>
<evidence type="ECO:0000256" key="2">
    <source>
        <dbReference type="ARBA" id="ARBA00022617"/>
    </source>
</evidence>
<dbReference type="GO" id="GO:0020037">
    <property type="term" value="F:heme binding"/>
    <property type="evidence" value="ECO:0007669"/>
    <property type="project" value="InterPro"/>
</dbReference>
<accession>A0A381V0G6</accession>
<dbReference type="SUPFAM" id="SSF46626">
    <property type="entry name" value="Cytochrome c"/>
    <property type="match status" value="2"/>
</dbReference>
<evidence type="ECO:0000256" key="1">
    <source>
        <dbReference type="ARBA" id="ARBA00022448"/>
    </source>
</evidence>
<evidence type="ECO:0000313" key="9">
    <source>
        <dbReference type="EMBL" id="SVA33328.1"/>
    </source>
</evidence>
<dbReference type="EMBL" id="UINC01007439">
    <property type="protein sequence ID" value="SVA33328.1"/>
    <property type="molecule type" value="Genomic_DNA"/>
</dbReference>
<keyword evidence="4" id="KW-0249">Electron transport</keyword>
<dbReference type="InterPro" id="IPR051811">
    <property type="entry name" value="Cytochrome_c550/c551-like"/>
</dbReference>